<dbReference type="InterPro" id="IPR015590">
    <property type="entry name" value="Aldehyde_DH_dom"/>
</dbReference>
<dbReference type="SUPFAM" id="SSF53720">
    <property type="entry name" value="ALDH-like"/>
    <property type="match status" value="1"/>
</dbReference>
<dbReference type="AlphaFoldDB" id="A0A0W1ALU0"/>
<dbReference type="EC" id="1.2.1.8" evidence="10"/>
<feature type="domain" description="Aldehyde dehydrogenase" evidence="13">
    <location>
        <begin position="14"/>
        <end position="475"/>
    </location>
</feature>
<accession>A0A0W1ALU0</accession>
<comment type="catalytic activity">
    <reaction evidence="8">
        <text>betaine aldehyde + NAD(+) + H2O = glycine betaine + NADH + 2 H(+)</text>
        <dbReference type="Rhea" id="RHEA:15305"/>
        <dbReference type="ChEBI" id="CHEBI:15377"/>
        <dbReference type="ChEBI" id="CHEBI:15378"/>
        <dbReference type="ChEBI" id="CHEBI:15710"/>
        <dbReference type="ChEBI" id="CHEBI:17750"/>
        <dbReference type="ChEBI" id="CHEBI:57540"/>
        <dbReference type="ChEBI" id="CHEBI:57945"/>
        <dbReference type="EC" id="1.2.1.8"/>
    </reaction>
    <physiologicalReaction direction="left-to-right" evidence="8">
        <dbReference type="Rhea" id="RHEA:15306"/>
    </physiologicalReaction>
</comment>
<dbReference type="CDD" id="cd07090">
    <property type="entry name" value="ALDH_F9_TMBADH"/>
    <property type="match status" value="1"/>
</dbReference>
<dbReference type="STRING" id="66969.Lwal_0719"/>
<dbReference type="FunFam" id="3.40.605.10:FF:000007">
    <property type="entry name" value="NAD/NADP-dependent betaine aldehyde dehydrogenase"/>
    <property type="match status" value="1"/>
</dbReference>
<evidence type="ECO:0000256" key="1">
    <source>
        <dbReference type="ARBA" id="ARBA00009986"/>
    </source>
</evidence>
<proteinExistence type="inferred from homology"/>
<evidence type="ECO:0000256" key="3">
    <source>
        <dbReference type="ARBA" id="ARBA00022958"/>
    </source>
</evidence>
<feature type="active site" evidence="11">
    <location>
        <position position="248"/>
    </location>
</feature>
<dbReference type="PANTHER" id="PTHR11699">
    <property type="entry name" value="ALDEHYDE DEHYDROGENASE-RELATED"/>
    <property type="match status" value="1"/>
</dbReference>
<evidence type="ECO:0000256" key="2">
    <source>
        <dbReference type="ARBA" id="ARBA00022723"/>
    </source>
</evidence>
<keyword evidence="4 12" id="KW-0560">Oxidoreductase</keyword>
<comment type="similarity">
    <text evidence="1 12">Belongs to the aldehyde dehydrogenase family.</text>
</comment>
<reference evidence="14 15" key="1">
    <citation type="submission" date="2015-11" db="EMBL/GenBank/DDBJ databases">
        <title>Genomic analysis of 38 Legionella species identifies large and diverse effector repertoires.</title>
        <authorList>
            <person name="Burstein D."/>
            <person name="Amaro F."/>
            <person name="Zusman T."/>
            <person name="Lifshitz Z."/>
            <person name="Cohen O."/>
            <person name="Gilbert J.A."/>
            <person name="Pupko T."/>
            <person name="Shuman H.A."/>
            <person name="Segal G."/>
        </authorList>
    </citation>
    <scope>NUCLEOTIDE SEQUENCE [LARGE SCALE GENOMIC DNA]</scope>
    <source>
        <strain evidence="14 15">ATCC 51914</strain>
    </source>
</reference>
<evidence type="ECO:0000256" key="10">
    <source>
        <dbReference type="NCBIfam" id="TIGR01804"/>
    </source>
</evidence>
<dbReference type="PROSITE" id="PS00687">
    <property type="entry name" value="ALDEHYDE_DEHYDR_GLU"/>
    <property type="match status" value="1"/>
</dbReference>
<dbReference type="GO" id="GO:0008802">
    <property type="term" value="F:betaine-aldehyde dehydrogenase (NAD+) activity"/>
    <property type="evidence" value="ECO:0007669"/>
    <property type="project" value="UniProtKB-UniRule"/>
</dbReference>
<evidence type="ECO:0000259" key="13">
    <source>
        <dbReference type="Pfam" id="PF00171"/>
    </source>
</evidence>
<evidence type="ECO:0000256" key="8">
    <source>
        <dbReference type="ARBA" id="ARBA00052192"/>
    </source>
</evidence>
<comment type="subunit">
    <text evidence="9">Dimer of dimers.</text>
</comment>
<dbReference type="NCBIfam" id="NF009725">
    <property type="entry name" value="PRK13252.1"/>
    <property type="match status" value="1"/>
</dbReference>
<evidence type="ECO:0000256" key="7">
    <source>
        <dbReference type="ARBA" id="ARBA00051919"/>
    </source>
</evidence>
<dbReference type="InterPro" id="IPR029510">
    <property type="entry name" value="Ald_DH_CS_GLU"/>
</dbReference>
<dbReference type="Gene3D" id="3.40.309.10">
    <property type="entry name" value="Aldehyde Dehydrogenase, Chain A, domain 2"/>
    <property type="match status" value="1"/>
</dbReference>
<name>A0A0W1ALU0_9GAMM</name>
<dbReference type="RefSeq" id="WP_197697716.1">
    <property type="nucleotide sequence ID" value="NZ_CAAAIQ010000006.1"/>
</dbReference>
<dbReference type="InterPro" id="IPR016160">
    <property type="entry name" value="Ald_DH_CS_CYS"/>
</dbReference>
<evidence type="ECO:0000256" key="4">
    <source>
        <dbReference type="ARBA" id="ARBA00023002"/>
    </source>
</evidence>
<evidence type="ECO:0000313" key="15">
    <source>
        <dbReference type="Proteomes" id="UP000054729"/>
    </source>
</evidence>
<dbReference type="InterPro" id="IPR011264">
    <property type="entry name" value="BADH"/>
</dbReference>
<dbReference type="PATRIC" id="fig|66969.6.peg.787"/>
<keyword evidence="3" id="KW-0630">Potassium</keyword>
<keyword evidence="6" id="KW-0558">Oxidation</keyword>
<dbReference type="NCBIfam" id="TIGR01804">
    <property type="entry name" value="BADH"/>
    <property type="match status" value="1"/>
</dbReference>
<comment type="catalytic activity">
    <reaction evidence="7">
        <text>betaine aldehyde + NADP(+) + H2O = glycine betaine + NADPH + 2 H(+)</text>
        <dbReference type="Rhea" id="RHEA:30067"/>
        <dbReference type="ChEBI" id="CHEBI:15377"/>
        <dbReference type="ChEBI" id="CHEBI:15378"/>
        <dbReference type="ChEBI" id="CHEBI:15710"/>
        <dbReference type="ChEBI" id="CHEBI:17750"/>
        <dbReference type="ChEBI" id="CHEBI:57783"/>
        <dbReference type="ChEBI" id="CHEBI:58349"/>
    </reaction>
    <physiologicalReaction direction="left-to-right" evidence="7">
        <dbReference type="Rhea" id="RHEA:30068"/>
    </physiologicalReaction>
</comment>
<evidence type="ECO:0000256" key="12">
    <source>
        <dbReference type="RuleBase" id="RU003345"/>
    </source>
</evidence>
<comment type="caution">
    <text evidence="14">The sequence shown here is derived from an EMBL/GenBank/DDBJ whole genome shotgun (WGS) entry which is preliminary data.</text>
</comment>
<dbReference type="InterPro" id="IPR016161">
    <property type="entry name" value="Ald_DH/histidinol_DH"/>
</dbReference>
<dbReference type="Gene3D" id="3.40.605.10">
    <property type="entry name" value="Aldehyde Dehydrogenase, Chain A, domain 1"/>
    <property type="match status" value="1"/>
</dbReference>
<evidence type="ECO:0000256" key="5">
    <source>
        <dbReference type="ARBA" id="ARBA00023027"/>
    </source>
</evidence>
<evidence type="ECO:0000313" key="14">
    <source>
        <dbReference type="EMBL" id="KTD82242.1"/>
    </source>
</evidence>
<keyword evidence="2" id="KW-0479">Metal-binding</keyword>
<protein>
    <recommendedName>
        <fullName evidence="10">Betaine-aldehyde dehydrogenase</fullName>
        <ecNumber evidence="10">1.2.1.8</ecNumber>
    </recommendedName>
</protein>
<dbReference type="Pfam" id="PF00171">
    <property type="entry name" value="Aldedh"/>
    <property type="match status" value="1"/>
</dbReference>
<dbReference type="FunFam" id="3.40.309.10:FF:000014">
    <property type="entry name" value="NAD/NADP-dependent betaine aldehyde dehydrogenase"/>
    <property type="match status" value="1"/>
</dbReference>
<evidence type="ECO:0000256" key="9">
    <source>
        <dbReference type="ARBA" id="ARBA00065931"/>
    </source>
</evidence>
<evidence type="ECO:0000256" key="11">
    <source>
        <dbReference type="PROSITE-ProRule" id="PRU10007"/>
    </source>
</evidence>
<dbReference type="InterPro" id="IPR016163">
    <property type="entry name" value="Ald_DH_C"/>
</dbReference>
<dbReference type="Proteomes" id="UP000054729">
    <property type="component" value="Unassembled WGS sequence"/>
</dbReference>
<dbReference type="EMBL" id="LNZB01000015">
    <property type="protein sequence ID" value="KTD82242.1"/>
    <property type="molecule type" value="Genomic_DNA"/>
</dbReference>
<dbReference type="GO" id="GO:0046872">
    <property type="term" value="F:metal ion binding"/>
    <property type="evidence" value="ECO:0007669"/>
    <property type="project" value="UniProtKB-KW"/>
</dbReference>
<keyword evidence="5" id="KW-0520">NAD</keyword>
<dbReference type="InterPro" id="IPR016162">
    <property type="entry name" value="Ald_DH_N"/>
</dbReference>
<gene>
    <name evidence="14" type="primary">gbsA_2</name>
    <name evidence="14" type="ORF">Lwal_0719</name>
</gene>
<dbReference type="PROSITE" id="PS00070">
    <property type="entry name" value="ALDEHYDE_DEHYDR_CYS"/>
    <property type="match status" value="1"/>
</dbReference>
<sequence length="487" mass="53412">MIKEFVNLYINGRYVESNSDDVIVSLNPANNQALYSFAKAKESDIELAVNAAKRAFITWSTTPHRERAKILRNTAHLLRKNNAELARLESLDTGKPIQETSVIDVLSGADCLDYYADLIADLSGQHISYPSSFVYTRREPLGVCVGIGAWNFPIQIACWKSAPALACGNTMVFKPSEHASLTALKLAELYTEAGLPDGVFNVITGDGETGKLIVQHSAVAKISFTGSVSTGKAVMRDAADGLKKVTMELGGKSPLILFEDSNLNNAVSAAMLANFYSQGEICSNGTRVFVHSSIYQDFLTQLTERVTKIRIGDPLNPETQMGPLISKPHLDKVMSYIDAGLTEGASLHYGGNRLTHGVFEAGNYIEPTIFVNCRDDMRIVREEIFGPVMSVLRFEQEDEVIQRANNTEYGLAAGIFTKDIQRAHCVIAQLDAGTCWINNYNINPIEMPFGGNKQSGMGRENGVATLDHYTQLKSIYVELGDVVCPYE</sequence>
<dbReference type="GO" id="GO:0019285">
    <property type="term" value="P:glycine betaine biosynthetic process from choline"/>
    <property type="evidence" value="ECO:0007669"/>
    <property type="project" value="InterPro"/>
</dbReference>
<evidence type="ECO:0000256" key="6">
    <source>
        <dbReference type="ARBA" id="ARBA00023097"/>
    </source>
</evidence>
<organism evidence="14 15">
    <name type="scientific">Legionella waltersii</name>
    <dbReference type="NCBI Taxonomy" id="66969"/>
    <lineage>
        <taxon>Bacteria</taxon>
        <taxon>Pseudomonadati</taxon>
        <taxon>Pseudomonadota</taxon>
        <taxon>Gammaproteobacteria</taxon>
        <taxon>Legionellales</taxon>
        <taxon>Legionellaceae</taxon>
        <taxon>Legionella</taxon>
    </lineage>
</organism>
<keyword evidence="15" id="KW-1185">Reference proteome</keyword>